<sequence length="125" mass="13871">MKDVQFNCGLMVWWLWLELWQHIGILVRRFDGSNGQRQCKKAIDKGGKNCSEHRHKLFPIPPLPIAQNSTSRILLSFVSLARSLSPEFGRAVKVLLLCIVFLSFQNVFLLCSNGVGSNGGGAGSN</sequence>
<accession>A0AAN9F1I0</accession>
<organism evidence="3 4">
    <name type="scientific">Clitoria ternatea</name>
    <name type="common">Butterfly pea</name>
    <dbReference type="NCBI Taxonomy" id="43366"/>
    <lineage>
        <taxon>Eukaryota</taxon>
        <taxon>Viridiplantae</taxon>
        <taxon>Streptophyta</taxon>
        <taxon>Embryophyta</taxon>
        <taxon>Tracheophyta</taxon>
        <taxon>Spermatophyta</taxon>
        <taxon>Magnoliopsida</taxon>
        <taxon>eudicotyledons</taxon>
        <taxon>Gunneridae</taxon>
        <taxon>Pentapetalae</taxon>
        <taxon>rosids</taxon>
        <taxon>fabids</taxon>
        <taxon>Fabales</taxon>
        <taxon>Fabaceae</taxon>
        <taxon>Papilionoideae</taxon>
        <taxon>50 kb inversion clade</taxon>
        <taxon>NPAAA clade</taxon>
        <taxon>indigoferoid/millettioid clade</taxon>
        <taxon>Phaseoleae</taxon>
        <taxon>Clitoria</taxon>
    </lineage>
</organism>
<comment type="caution">
    <text evidence="3">The sequence shown here is derived from an EMBL/GenBank/DDBJ whole genome shotgun (WGS) entry which is preliminary data.</text>
</comment>
<evidence type="ECO:0000313" key="3">
    <source>
        <dbReference type="EMBL" id="KAK7263523.1"/>
    </source>
</evidence>
<feature type="chain" id="PRO_5042927473" evidence="2">
    <location>
        <begin position="26"/>
        <end position="125"/>
    </location>
</feature>
<evidence type="ECO:0000313" key="4">
    <source>
        <dbReference type="Proteomes" id="UP001359559"/>
    </source>
</evidence>
<feature type="transmembrane region" description="Helical" evidence="1">
    <location>
        <begin position="94"/>
        <end position="115"/>
    </location>
</feature>
<keyword evidence="1" id="KW-1133">Transmembrane helix</keyword>
<evidence type="ECO:0000256" key="2">
    <source>
        <dbReference type="SAM" id="SignalP"/>
    </source>
</evidence>
<dbReference type="AlphaFoldDB" id="A0AAN9F1I0"/>
<keyword evidence="2" id="KW-0732">Signal</keyword>
<proteinExistence type="predicted"/>
<protein>
    <submittedName>
        <fullName evidence="3">Uncharacterized protein</fullName>
    </submittedName>
</protein>
<feature type="signal peptide" evidence="2">
    <location>
        <begin position="1"/>
        <end position="25"/>
    </location>
</feature>
<name>A0AAN9F1I0_CLITE</name>
<dbReference type="Proteomes" id="UP001359559">
    <property type="component" value="Unassembled WGS sequence"/>
</dbReference>
<dbReference type="EMBL" id="JAYKXN010000008">
    <property type="protein sequence ID" value="KAK7263523.1"/>
    <property type="molecule type" value="Genomic_DNA"/>
</dbReference>
<reference evidence="3 4" key="1">
    <citation type="submission" date="2024-01" db="EMBL/GenBank/DDBJ databases">
        <title>The genomes of 5 underutilized Papilionoideae crops provide insights into root nodulation and disease resistance.</title>
        <authorList>
            <person name="Yuan L."/>
        </authorList>
    </citation>
    <scope>NUCLEOTIDE SEQUENCE [LARGE SCALE GENOMIC DNA]</scope>
    <source>
        <strain evidence="3">LY-2023</strain>
        <tissue evidence="3">Leaf</tissue>
    </source>
</reference>
<keyword evidence="1" id="KW-0472">Membrane</keyword>
<gene>
    <name evidence="3" type="ORF">RJT34_31114</name>
</gene>
<keyword evidence="1" id="KW-0812">Transmembrane</keyword>
<evidence type="ECO:0000256" key="1">
    <source>
        <dbReference type="SAM" id="Phobius"/>
    </source>
</evidence>
<keyword evidence="4" id="KW-1185">Reference proteome</keyword>